<name>A0A6J7EQI1_9ZZZZ</name>
<organism evidence="2">
    <name type="scientific">freshwater metagenome</name>
    <dbReference type="NCBI Taxonomy" id="449393"/>
    <lineage>
        <taxon>unclassified sequences</taxon>
        <taxon>metagenomes</taxon>
        <taxon>ecological metagenomes</taxon>
    </lineage>
</organism>
<proteinExistence type="predicted"/>
<protein>
    <submittedName>
        <fullName evidence="2">Unannotated protein</fullName>
    </submittedName>
</protein>
<evidence type="ECO:0000313" key="2">
    <source>
        <dbReference type="EMBL" id="CAB4883504.1"/>
    </source>
</evidence>
<gene>
    <name evidence="2" type="ORF">UFOPK3417_01606</name>
</gene>
<accession>A0A6J7EQI1</accession>
<reference evidence="2" key="1">
    <citation type="submission" date="2020-05" db="EMBL/GenBank/DDBJ databases">
        <authorList>
            <person name="Chiriac C."/>
            <person name="Salcher M."/>
            <person name="Ghai R."/>
            <person name="Kavagutti S V."/>
        </authorList>
    </citation>
    <scope>NUCLEOTIDE SEQUENCE</scope>
</reference>
<feature type="region of interest" description="Disordered" evidence="1">
    <location>
        <begin position="1"/>
        <end position="34"/>
    </location>
</feature>
<evidence type="ECO:0000256" key="1">
    <source>
        <dbReference type="SAM" id="MobiDB-lite"/>
    </source>
</evidence>
<sequence length="98" mass="10736">MALHGFGDEVPAPQRSDGPCEVKGNHQDPGVRNAEECLRRVRAETGEETPGSIGRRRQDDGVELLPVDPPRGAVAGDLEHLVALLDRRSRRAHPISER</sequence>
<dbReference type="EMBL" id="CAFBLR010000187">
    <property type="protein sequence ID" value="CAB4883504.1"/>
    <property type="molecule type" value="Genomic_DNA"/>
</dbReference>
<dbReference type="AlphaFoldDB" id="A0A6J7EQI1"/>